<evidence type="ECO:0000256" key="5">
    <source>
        <dbReference type="SAM" id="MobiDB-lite"/>
    </source>
</evidence>
<dbReference type="Proteomes" id="UP001497623">
    <property type="component" value="Unassembled WGS sequence"/>
</dbReference>
<dbReference type="GO" id="GO:0016887">
    <property type="term" value="F:ATP hydrolysis activity"/>
    <property type="evidence" value="ECO:0007669"/>
    <property type="project" value="TreeGrafter"/>
</dbReference>
<dbReference type="InterPro" id="IPR038718">
    <property type="entry name" value="SNF2-like_sf"/>
</dbReference>
<comment type="similarity">
    <text evidence="2">Belongs to the SNF2/RAD54 helicase family. ISWI subfamily.</text>
</comment>
<feature type="compositionally biased region" description="Pro residues" evidence="5">
    <location>
        <begin position="2490"/>
        <end position="2499"/>
    </location>
</feature>
<feature type="compositionally biased region" description="Basic and acidic residues" evidence="5">
    <location>
        <begin position="1"/>
        <end position="11"/>
    </location>
</feature>
<feature type="compositionally biased region" description="Low complexity" evidence="5">
    <location>
        <begin position="2460"/>
        <end position="2489"/>
    </location>
</feature>
<dbReference type="InterPro" id="IPR014001">
    <property type="entry name" value="Helicase_ATP-bd"/>
</dbReference>
<keyword evidence="4" id="KW-0539">Nucleus</keyword>
<feature type="domain" description="Helicase C-terminal" evidence="7">
    <location>
        <begin position="569"/>
        <end position="720"/>
    </location>
</feature>
<feature type="region of interest" description="Disordered" evidence="5">
    <location>
        <begin position="1690"/>
        <end position="1717"/>
    </location>
</feature>
<sequence length="2746" mass="306604">MLHIHKDQEKESESEDTEGLPAPLPPQPGLLLPQPGPMEQEMHMFQLQPMVVQGQAMHSGMSQEMDDDDDDEDDEELDEEEDDDLDEEDLEGEPMDDDEDDEDEDEMLAQIAQKQQELIFVKQKEPNQPNQPIFVKQKGVLNKVQKKDVMEDEDDDDDESSDEEELPPLDRVQRFELLLKKTEVYSHFNVAAPKEIPTSPLKVDPTNPGLPTKKDTAASEPGGARHRKSEKEEDAELLSETANGEMVSRFEFSPWFIKGGEMRDYQIRGLNWMIGLYDTGINGILADEMGLGKTLQTISLLAYMKHYRNIPGPNLIIVPKSTLRNWELEFEKWCPSMSSIVLIGDKDFRADFIKDVVMPGEWDVLITSYEMVVAESTALKKFSWKYMVIDEAHRIKNEESLLSQIVRKFRSKNRLLITGTPLQNNLHELWALLNFLLPKVFSSAADFDAWFDTNSCLGDMTLIERLHTILRPFLLRRLKSEVEKGLLPKIECKLYIGITDMQREMYKKLLMKDIDIVNGAGSKEKVRLQNIMMQLRKCCNHPYLFDGIEPGPPYTTDYHLVENSGKMVLLDKLLPKLKEQGSRLLLFSQMTRMMDILEDYCLWRGYSYCRIDGQTAHELRHTQIAEYNKPDSEKFLFMLSTRAGGLGINLATADVVILYDSDWNPQMDLQAMDRAHRIGQKKQVRVFRFLQENTIEEKLLERAEIKLRLDKLVVQQGRLQDSKMNKLGQDEMLNMIRHGANDVFKAEGTDITDEDIDHILERGQAKTKELNKRLEALGEDSLKGLTLDTNSSKSLYTFDGEDYKGKQKTFNIDDWIAPPKRERRQAAKKNDGKDHHDDDDDIGPSGPKKKRKRRDLINYADFDSDYDGHGGKINFLKCDEFKDWLTRDDKGRYMCFVCRSVLKKLRHLSQFRLHAGGPRHKYMMERKAMGIEEPIVSETFWEEDEFKDWVVVEKRGGKLRCKFCDLQFQNKNIYQIRQHAAGPRHRTCLEKTLDPCELKELKPWLTRDENGEYHCMPCGKVFKTPELKFYLMHAVKPRHIKAMSFYDESTPFPRLPQGNKDRRESNWLLDDEFAPWLERDDSVPPEGENSTGVPGVDSTGVPVVEEGLMGGLRCKACNKTIDCKTKGALRLHAAGIKHKKLYEQMLSGVIPPTKRTWYEEPEFLEWIDIVDLTPDGKVVGEEGSETTNDGSSSGVNGNASTSGMAPSQSGASAMDSLGQMAHGGMDSIMGASHMDPRSLDPRGLDPRADPRALYPHGMSPYQMPQSHLDPRDIDPRGMDPRGMYPGSPHLPPYMQPPAHMGSRGLFSPHSYSPYHMGASHLGARDMLYPPPHGMDMDPNLPPPPPAHGMDPNQLGSGIMDLSGMGPNRMTPDHMATNRMTPDHMADHMATNRMTPDHMAPNRMTPDHMAPSTSIGSSHLGAIQMPPTSQMDPTHMPQLQQGAGGPINSSLNESGISNMNASGLNSSGMEIPAEGAPKSRKGFRCKPCNRVLDYKTKGQFRLHAAGTRHRQQIALMRGEPFEVVEKRTMSLEEEFGSWLMRDVINDTKGYIEQQQAKKQQEQQQQPQQPQQQPQQPHQPHQHQPQQPLQQLHQQQNQQQTLQQQHHHQQQQPYPGHVGTPGMHDGSNNMGGHSIGGHHDINPITAAAAMGHGSVIQFGGSTLGIPGMNPNPNPFGIQNFLGLNKPELGVHGGLLPPHLGQPQPQQPQPQPHIQLPTTSSAAAQSLVGPGKIEGGQVEKDGIGGYHIVVYRCTICDKIMDSKNKSQLRLHASSKRHKMMLDVAKGIIPNIPETKPRTIVNKEEEFAEWIAVNESVGVNGEIVKSYSCRACNKSLDSYKTTAQFRIHAATKKHIMLLDTMNGVEPRVQVTPRKNPFDEFSDWLVKMEDLGGNFKIEFDASNDGMADEDSNGIDEDGTLTLNLDAGSAMLDASGNALDREGSVGVDSEGSGSNDTGSRAFCKICNKSIEAKSTFQLRQHANTKRHRLLAGLPENTSDEDHSQDPEFSYWLTRDGEYYYCRPCRKTLDSTKKIQFRQHAISQKHRMRMEYLKNHPDELKEDAETSLAEMNKEVFNVSTSYTPHYRMRGVKRNWSEDPEFRKWLGMAANGSYVCRPCKKTLDCLKRHQFRSHSLSQKHQILTEEFLKEHPEIANLPDDVDGSPIKGPDGNKRDWCKDPEFSDWLIKDDRGNYRCKPCNKVMEHHKRNKFISHANGQKHKLRLQSMLDDMELEGKYIKREDNADEDEDEDEDEDDSMMEAALTVKVELGEDPPPTETKSNPLPAETKSSPLPGEAKNSSLPGEAKSTSADDKSDDTPLLTNIKIEPSDADQPPIHSTPAKIVNFATTKTKMVHFGNTEETVTPVKSVNFDNTLLEKNVKFEIGTDNNFSAKYVKFDTTPVKSVSYESSIAHSPAAHSPVPHIAPAHITPAKSVSFESGPVHSPIAHSPAAPSPMAPSPMAPSPMAPSPMAHSPMAHSPMAHSPMAHSPMAPNRMVPSPMPRSPMAPSPIAHSGPAHITPHKTVSYDSPYDSPAADYSSVPHSPIAYSVASDIGHAHSGPLHFSVSHSGPTDLAPVSSPLPLHMSAPHSVPLHLSAAHSGAKDYSPVNSPLPAHMSAPTDYAPVSSPHSAQVSAPLDHVPVSSPHALHLSSVHDLAPVSSPHTDSATITYSTAEHTIQTLGAPTYSHASYGAPPPFGASPFGVSPFAASPYGVPPYGAPPPFPPSPYAAPPYPPYTSADYSAPPFSGPPHTDPS</sequence>
<gene>
    <name evidence="8" type="ORF">MNOR_LOCUS11975</name>
</gene>
<evidence type="ECO:0000256" key="4">
    <source>
        <dbReference type="ARBA" id="ARBA00023242"/>
    </source>
</evidence>
<dbReference type="SMART" id="SM00487">
    <property type="entry name" value="DEXDc"/>
    <property type="match status" value="1"/>
</dbReference>
<dbReference type="PANTHER" id="PTHR45623:SF49">
    <property type="entry name" value="SWI_SNF-RELATED MATRIX-ASSOCIATED ACTIN-DEPENDENT REGULATOR OF CHROMATIN SUBFAMILY A MEMBER 5"/>
    <property type="match status" value="1"/>
</dbReference>
<dbReference type="GO" id="GO:0003677">
    <property type="term" value="F:DNA binding"/>
    <property type="evidence" value="ECO:0007669"/>
    <property type="project" value="TreeGrafter"/>
</dbReference>
<feature type="compositionally biased region" description="Polar residues" evidence="5">
    <location>
        <begin position="1441"/>
        <end position="1467"/>
    </location>
</feature>
<dbReference type="InterPro" id="IPR049730">
    <property type="entry name" value="SNF2/RAD54-like_C"/>
</dbReference>
<dbReference type="PROSITE" id="PS51192">
    <property type="entry name" value="HELICASE_ATP_BIND_1"/>
    <property type="match status" value="1"/>
</dbReference>
<dbReference type="Gene3D" id="3.40.50.10810">
    <property type="entry name" value="Tandem AAA-ATPase domain"/>
    <property type="match status" value="1"/>
</dbReference>
<feature type="compositionally biased region" description="Acidic residues" evidence="5">
    <location>
        <begin position="2235"/>
        <end position="2250"/>
    </location>
</feature>
<dbReference type="GO" id="GO:0005634">
    <property type="term" value="C:nucleus"/>
    <property type="evidence" value="ECO:0007669"/>
    <property type="project" value="UniProtKB-SubCell"/>
</dbReference>
<evidence type="ECO:0000259" key="6">
    <source>
        <dbReference type="PROSITE" id="PS51192"/>
    </source>
</evidence>
<feature type="region of interest" description="Disordered" evidence="5">
    <location>
        <begin position="1441"/>
        <end position="1483"/>
    </location>
</feature>
<dbReference type="GO" id="GO:0140658">
    <property type="term" value="F:ATP-dependent chromatin remodeler activity"/>
    <property type="evidence" value="ECO:0007669"/>
    <property type="project" value="TreeGrafter"/>
</dbReference>
<dbReference type="PROSITE" id="PS51194">
    <property type="entry name" value="HELICASE_CTER"/>
    <property type="match status" value="1"/>
</dbReference>
<dbReference type="GO" id="GO:0000785">
    <property type="term" value="C:chromatin"/>
    <property type="evidence" value="ECO:0007669"/>
    <property type="project" value="TreeGrafter"/>
</dbReference>
<feature type="region of interest" description="Disordered" evidence="5">
    <location>
        <begin position="2228"/>
        <end position="2328"/>
    </location>
</feature>
<dbReference type="InterPro" id="IPR001650">
    <property type="entry name" value="Helicase_C-like"/>
</dbReference>
<name>A0AAV2QED4_MEGNR</name>
<dbReference type="SMART" id="SM00490">
    <property type="entry name" value="HELICc"/>
    <property type="match status" value="1"/>
</dbReference>
<reference evidence="8 9" key="1">
    <citation type="submission" date="2024-05" db="EMBL/GenBank/DDBJ databases">
        <authorList>
            <person name="Wallberg A."/>
        </authorList>
    </citation>
    <scope>NUCLEOTIDE SEQUENCE [LARGE SCALE GENOMIC DNA]</scope>
</reference>
<dbReference type="GO" id="GO:0008270">
    <property type="term" value="F:zinc ion binding"/>
    <property type="evidence" value="ECO:0007669"/>
    <property type="project" value="InterPro"/>
</dbReference>
<evidence type="ECO:0000256" key="3">
    <source>
        <dbReference type="ARBA" id="ARBA00022801"/>
    </source>
</evidence>
<feature type="compositionally biased region" description="Low complexity" evidence="5">
    <location>
        <begin position="1552"/>
        <end position="1602"/>
    </location>
</feature>
<feature type="compositionally biased region" description="Acidic residues" evidence="5">
    <location>
        <begin position="64"/>
        <end position="107"/>
    </location>
</feature>
<evidence type="ECO:0000256" key="1">
    <source>
        <dbReference type="ARBA" id="ARBA00004123"/>
    </source>
</evidence>
<feature type="region of interest" description="Disordered" evidence="5">
    <location>
        <begin position="814"/>
        <end position="853"/>
    </location>
</feature>
<dbReference type="SMART" id="SM00355">
    <property type="entry name" value="ZnF_C2H2"/>
    <property type="match status" value="11"/>
</dbReference>
<feature type="region of interest" description="Disordered" evidence="5">
    <location>
        <begin position="1078"/>
        <end position="1101"/>
    </location>
</feature>
<dbReference type="SUPFAM" id="SSF52540">
    <property type="entry name" value="P-loop containing nucleoside triphosphate hydrolases"/>
    <property type="match status" value="2"/>
</dbReference>
<evidence type="ECO:0000313" key="8">
    <source>
        <dbReference type="EMBL" id="CAL4082715.1"/>
    </source>
</evidence>
<dbReference type="CDD" id="cd18793">
    <property type="entry name" value="SF2_C_SNF"/>
    <property type="match status" value="1"/>
</dbReference>
<dbReference type="FunFam" id="3.40.50.300:FF:000082">
    <property type="entry name" value="ISWI chromatin remodeling complex ATPase ISW1"/>
    <property type="match status" value="1"/>
</dbReference>
<feature type="region of interest" description="Disordered" evidence="5">
    <location>
        <begin position="1"/>
        <end position="169"/>
    </location>
</feature>
<evidence type="ECO:0000256" key="2">
    <source>
        <dbReference type="ARBA" id="ARBA00009687"/>
    </source>
</evidence>
<comment type="subcellular location">
    <subcellularLocation>
        <location evidence="1">Nucleus</location>
    </subcellularLocation>
</comment>
<feature type="domain" description="Helicase ATP-binding" evidence="6">
    <location>
        <begin position="274"/>
        <end position="439"/>
    </location>
</feature>
<organism evidence="8 9">
    <name type="scientific">Meganyctiphanes norvegica</name>
    <name type="common">Northern krill</name>
    <name type="synonym">Thysanopoda norvegica</name>
    <dbReference type="NCBI Taxonomy" id="48144"/>
    <lineage>
        <taxon>Eukaryota</taxon>
        <taxon>Metazoa</taxon>
        <taxon>Ecdysozoa</taxon>
        <taxon>Arthropoda</taxon>
        <taxon>Crustacea</taxon>
        <taxon>Multicrustacea</taxon>
        <taxon>Malacostraca</taxon>
        <taxon>Eumalacostraca</taxon>
        <taxon>Eucarida</taxon>
        <taxon>Euphausiacea</taxon>
        <taxon>Euphausiidae</taxon>
        <taxon>Meganyctiphanes</taxon>
    </lineage>
</organism>
<dbReference type="GO" id="GO:0003682">
    <property type="term" value="F:chromatin binding"/>
    <property type="evidence" value="ECO:0007669"/>
    <property type="project" value="TreeGrafter"/>
</dbReference>
<proteinExistence type="inferred from homology"/>
<feature type="compositionally biased region" description="Basic and acidic residues" evidence="5">
    <location>
        <begin position="824"/>
        <end position="836"/>
    </location>
</feature>
<dbReference type="EMBL" id="CAXKWB010006414">
    <property type="protein sequence ID" value="CAL4082715.1"/>
    <property type="molecule type" value="Genomic_DNA"/>
</dbReference>
<dbReference type="InterPro" id="IPR003604">
    <property type="entry name" value="Matrin/U1-like-C_Znf_C2H2"/>
</dbReference>
<dbReference type="Gene3D" id="3.40.50.300">
    <property type="entry name" value="P-loop containing nucleotide triphosphate hydrolases"/>
    <property type="match status" value="1"/>
</dbReference>
<dbReference type="GO" id="GO:0042393">
    <property type="term" value="F:histone binding"/>
    <property type="evidence" value="ECO:0007669"/>
    <property type="project" value="TreeGrafter"/>
</dbReference>
<feature type="compositionally biased region" description="Pro residues" evidence="5">
    <location>
        <begin position="2443"/>
        <end position="2459"/>
    </location>
</feature>
<dbReference type="PANTHER" id="PTHR45623">
    <property type="entry name" value="CHROMODOMAIN-HELICASE-DNA-BINDING PROTEIN 3-RELATED-RELATED"/>
    <property type="match status" value="1"/>
</dbReference>
<dbReference type="GO" id="GO:0034728">
    <property type="term" value="P:nucleosome organization"/>
    <property type="evidence" value="ECO:0007669"/>
    <property type="project" value="TreeGrafter"/>
</dbReference>
<feature type="compositionally biased region" description="Polar residues" evidence="5">
    <location>
        <begin position="1185"/>
        <end position="1211"/>
    </location>
</feature>
<evidence type="ECO:0000313" key="9">
    <source>
        <dbReference type="Proteomes" id="UP001497623"/>
    </source>
</evidence>
<dbReference type="Pfam" id="PF00176">
    <property type="entry name" value="SNF2-rel_dom"/>
    <property type="match status" value="1"/>
</dbReference>
<feature type="compositionally biased region" description="Low complexity" evidence="5">
    <location>
        <begin position="1691"/>
        <end position="1701"/>
    </location>
</feature>
<feature type="region of interest" description="Disordered" evidence="5">
    <location>
        <begin position="196"/>
        <end position="239"/>
    </location>
</feature>
<comment type="caution">
    <text evidence="8">The sequence shown here is derived from an EMBL/GenBank/DDBJ whole genome shotgun (WGS) entry which is preliminary data.</text>
</comment>
<keyword evidence="3" id="KW-0378">Hydrolase</keyword>
<dbReference type="InterPro" id="IPR000330">
    <property type="entry name" value="SNF2_N"/>
</dbReference>
<protein>
    <submittedName>
        <fullName evidence="8">Uncharacterized protein</fullName>
    </submittedName>
</protein>
<feature type="region of interest" description="Disordered" evidence="5">
    <location>
        <begin position="2426"/>
        <end position="2529"/>
    </location>
</feature>
<dbReference type="Pfam" id="PF00271">
    <property type="entry name" value="Helicase_C"/>
    <property type="match status" value="1"/>
</dbReference>
<dbReference type="CDD" id="cd17997">
    <property type="entry name" value="DEXHc_SMARCA1_SMARCA5"/>
    <property type="match status" value="1"/>
</dbReference>
<accession>A0AAV2QED4</accession>
<dbReference type="FunFam" id="3.40.50.10810:FF:000101">
    <property type="entry name" value="SWI/SNF-related, matrix-associated, actin-dependent regulator of"/>
    <property type="match status" value="1"/>
</dbReference>
<feature type="compositionally biased region" description="Basic and acidic residues" evidence="5">
    <location>
        <begin position="1234"/>
        <end position="1250"/>
    </location>
</feature>
<keyword evidence="9" id="KW-1185">Reference proteome</keyword>
<dbReference type="GO" id="GO:0005524">
    <property type="term" value="F:ATP binding"/>
    <property type="evidence" value="ECO:0007669"/>
    <property type="project" value="InterPro"/>
</dbReference>
<feature type="region of interest" description="Disordered" evidence="5">
    <location>
        <begin position="2592"/>
        <end position="2624"/>
    </location>
</feature>
<dbReference type="InterPro" id="IPR027417">
    <property type="entry name" value="P-loop_NTPase"/>
</dbReference>
<dbReference type="InterPro" id="IPR013087">
    <property type="entry name" value="Znf_C2H2_type"/>
</dbReference>
<feature type="region of interest" description="Disordered" evidence="5">
    <location>
        <begin position="1177"/>
        <end position="1272"/>
    </location>
</feature>
<dbReference type="SMART" id="SM00451">
    <property type="entry name" value="ZnF_U1"/>
    <property type="match status" value="8"/>
</dbReference>
<dbReference type="InterPro" id="IPR044754">
    <property type="entry name" value="Isw1/2_DEXHc"/>
</dbReference>
<evidence type="ECO:0000259" key="7">
    <source>
        <dbReference type="PROSITE" id="PS51194"/>
    </source>
</evidence>
<feature type="region of interest" description="Disordered" evidence="5">
    <location>
        <begin position="1551"/>
        <end position="1637"/>
    </location>
</feature>
<feature type="compositionally biased region" description="Acidic residues" evidence="5">
    <location>
        <begin position="150"/>
        <end position="167"/>
    </location>
</feature>